<feature type="compositionally biased region" description="Basic and acidic residues" evidence="1">
    <location>
        <begin position="754"/>
        <end position="767"/>
    </location>
</feature>
<feature type="region of interest" description="Disordered" evidence="1">
    <location>
        <begin position="744"/>
        <end position="775"/>
    </location>
</feature>
<evidence type="ECO:0000313" key="3">
    <source>
        <dbReference type="Proteomes" id="UP000027073"/>
    </source>
</evidence>
<gene>
    <name evidence="2" type="ORF">PLEOSDRAFT_1103702</name>
</gene>
<dbReference type="InParanoid" id="A0A067NRQ2"/>
<dbReference type="EMBL" id="KL198007">
    <property type="protein sequence ID" value="KDQ29690.1"/>
    <property type="molecule type" value="Genomic_DNA"/>
</dbReference>
<protein>
    <recommendedName>
        <fullName evidence="4">Virilizer N-terminal domain-containing protein</fullName>
    </recommendedName>
</protein>
<proteinExistence type="predicted"/>
<dbReference type="Proteomes" id="UP000027073">
    <property type="component" value="Unassembled WGS sequence"/>
</dbReference>
<feature type="region of interest" description="Disordered" evidence="1">
    <location>
        <begin position="371"/>
        <end position="430"/>
    </location>
</feature>
<accession>A0A067NRQ2</accession>
<dbReference type="STRING" id="1137138.A0A067NRQ2"/>
<dbReference type="HOGENOM" id="CLU_008184_0_0_1"/>
<dbReference type="VEuPathDB" id="FungiDB:PLEOSDRAFT_1103702"/>
<feature type="compositionally biased region" description="Basic and acidic residues" evidence="1">
    <location>
        <begin position="1032"/>
        <end position="1049"/>
    </location>
</feature>
<feature type="region of interest" description="Disordered" evidence="1">
    <location>
        <begin position="1017"/>
        <end position="1052"/>
    </location>
</feature>
<feature type="compositionally biased region" description="Acidic residues" evidence="1">
    <location>
        <begin position="225"/>
        <end position="238"/>
    </location>
</feature>
<dbReference type="OrthoDB" id="2011702at2759"/>
<feature type="compositionally biased region" description="Basic and acidic residues" evidence="1">
    <location>
        <begin position="371"/>
        <end position="401"/>
    </location>
</feature>
<sequence length="1433" mass="158716">MQLLHWSNLQPKGPDNLAVIRFNQPIVVQSLRIYPKHATPFQKCPGVFAETEPDAFFVDVYLNAVPDPQSGEKWSPNILGLTRIAYTGGMLDFPIAWSTPCMTRLVILKGSFATLGIAIYGATLAKSGVLEEYKPTPLPEIEKRPLHPSLDPSANSDPTMLAQSLLALIPDGGPFPRPTVPMVLRLMFCLKAPDEDWETPGFPFVFTDLEGLIRPQRRQAVKREEDEEDPVLLSDDDDDDQVDVQVGVELLQQVALATTRPASDDTPYDKFSQLAARIMTAIENDRQNHPQEVAIQFAQILANSASQHADMARTLIEHISLPVFFSTIELLTDGVLSCLRDAAANPDIAHALSTPGFINLLRNILGLPSLTDRRGTTDNAKDMHVEDGRIDNDDTVKRESRSTSPLSPISPISTSHTATSSSTYPTTTHNEDLEINVPTIPPVTASEQQRKIASELLQLLYMQSLVNDVLYNTRAHFNMCAETMWRSLGSREAVVGAWIESMIGGRATLGEQEHSSAAEKLKGSPVVPGIHIESWAKALCLFKSDVRSRLEEMLLQWDGSGEAREVDEEYTEGRIGHAEFIAFLRAYIGVGCVVGTFAWADSCPESACRERALGIIRLWQSVEGYREIVKHFLLLPQIVTRLEYNVSRHEVPRSAGTLAEKILVSTVSEPGILSSYSAVPRNVLKLGDGDDDGSREGSTQGQLLTYIPSNTLLEMRKMAWVAHDGIPGALDELRYFAEERREWETNATSGLPPRQEEGSGEEKKDEPTDSSSRRPLSLRRLRTLRVAISVVMQEIAVVQKGRTNRPSDGLEEQQIFEGLWQEDGFGLFSILVDLVDTIAEDLADQLQIAVANTFSSVSPPLSSPAVLEQLLSGSRDALTLILTLMRLGFPPSLTIRTIRAIADPVIDTYVSCDLALTNYQTSAGNGGLEGSWWAISDKAGDGATAGASIYDVASRLVSICTEVLHMLCDAVTASGQEGSVIVMKSLLRAGEMYARGWRRRDPATSLAQVCRLVDEVIPSPDPGAQSDEIDMKEENGTRAESPARQEQKGHRWSQTVLTQTLPDFQAFIRLLDVDNRMQLTRRLVAVDNDVIGIGPWLVMEDLRFTTSLLQTCKLRDDPAKSQGKAHEALCLQRADQTVQYLHSLATTTSPSWLQQWLSESSEVTQTLKQFLDLLIEGHAFSPPCLLFSEWLQGHIKNLGGLNTKGLHLCMRLRDIQSKPSVSLDSRPLLSILQEWNSTLHLDILRRELGHTLMAYAFPEATLEHISLETSESILSILEWMIEQNEPKLLALTGVTNTQYIRLCDRMYQLLPYSRADTLHDVRSRFYVEEPSNGVLSEPKQLLSSPVLSINDIQEALQPMRLETPQTPTRRTPDVLGSIVSPPAALLRSPAATGLTKTYSNNDFRQLRVTPTARQNTSRLPSMHVDVGILRTVD</sequence>
<name>A0A067NRQ2_PLEO1</name>
<evidence type="ECO:0000313" key="2">
    <source>
        <dbReference type="EMBL" id="KDQ29690.1"/>
    </source>
</evidence>
<feature type="compositionally biased region" description="Low complexity" evidence="1">
    <location>
        <begin position="402"/>
        <end position="428"/>
    </location>
</feature>
<feature type="region of interest" description="Disordered" evidence="1">
    <location>
        <begin position="218"/>
        <end position="238"/>
    </location>
</feature>
<evidence type="ECO:0008006" key="4">
    <source>
        <dbReference type="Google" id="ProtNLM"/>
    </source>
</evidence>
<organism evidence="2 3">
    <name type="scientific">Pleurotus ostreatus (strain PC15)</name>
    <name type="common">Oyster mushroom</name>
    <dbReference type="NCBI Taxonomy" id="1137138"/>
    <lineage>
        <taxon>Eukaryota</taxon>
        <taxon>Fungi</taxon>
        <taxon>Dikarya</taxon>
        <taxon>Basidiomycota</taxon>
        <taxon>Agaricomycotina</taxon>
        <taxon>Agaricomycetes</taxon>
        <taxon>Agaricomycetidae</taxon>
        <taxon>Agaricales</taxon>
        <taxon>Pleurotineae</taxon>
        <taxon>Pleurotaceae</taxon>
        <taxon>Pleurotus</taxon>
    </lineage>
</organism>
<reference evidence="3" key="1">
    <citation type="journal article" date="2014" name="Proc. Natl. Acad. Sci. U.S.A.">
        <title>Extensive sampling of basidiomycete genomes demonstrates inadequacy of the white-rot/brown-rot paradigm for wood decay fungi.</title>
        <authorList>
            <person name="Riley R."/>
            <person name="Salamov A.A."/>
            <person name="Brown D.W."/>
            <person name="Nagy L.G."/>
            <person name="Floudas D."/>
            <person name="Held B.W."/>
            <person name="Levasseur A."/>
            <person name="Lombard V."/>
            <person name="Morin E."/>
            <person name="Otillar R."/>
            <person name="Lindquist E.A."/>
            <person name="Sun H."/>
            <person name="LaButti K.M."/>
            <person name="Schmutz J."/>
            <person name="Jabbour D."/>
            <person name="Luo H."/>
            <person name="Baker S.E."/>
            <person name="Pisabarro A.G."/>
            <person name="Walton J.D."/>
            <person name="Blanchette R.A."/>
            <person name="Henrissat B."/>
            <person name="Martin F."/>
            <person name="Cullen D."/>
            <person name="Hibbett D.S."/>
            <person name="Grigoriev I.V."/>
        </authorList>
    </citation>
    <scope>NUCLEOTIDE SEQUENCE [LARGE SCALE GENOMIC DNA]</scope>
    <source>
        <strain evidence="3">PC15</strain>
    </source>
</reference>
<evidence type="ECO:0000256" key="1">
    <source>
        <dbReference type="SAM" id="MobiDB-lite"/>
    </source>
</evidence>